<evidence type="ECO:0000313" key="2">
    <source>
        <dbReference type="Proteomes" id="UP000198992"/>
    </source>
</evidence>
<name>A0A1H4WF41_9BRAD</name>
<organism evidence="1 2">
    <name type="scientific">Bradyrhizobium erythrophlei</name>
    <dbReference type="NCBI Taxonomy" id="1437360"/>
    <lineage>
        <taxon>Bacteria</taxon>
        <taxon>Pseudomonadati</taxon>
        <taxon>Pseudomonadota</taxon>
        <taxon>Alphaproteobacteria</taxon>
        <taxon>Hyphomicrobiales</taxon>
        <taxon>Nitrobacteraceae</taxon>
        <taxon>Bradyrhizobium</taxon>
    </lineage>
</organism>
<dbReference type="RefSeq" id="WP_092116513.1">
    <property type="nucleotide sequence ID" value="NZ_FNTH01000001.1"/>
</dbReference>
<proteinExistence type="predicted"/>
<dbReference type="PANTHER" id="PTHR38605:SF1">
    <property type="entry name" value="ATPASE"/>
    <property type="match status" value="1"/>
</dbReference>
<dbReference type="InterPro" id="IPR007413">
    <property type="entry name" value="YcjX-like"/>
</dbReference>
<protein>
    <recommendedName>
        <fullName evidence="3">Amino acid regulated cytosolic protein</fullName>
    </recommendedName>
</protein>
<dbReference type="Pfam" id="PF04317">
    <property type="entry name" value="DUF463"/>
    <property type="match status" value="1"/>
</dbReference>
<dbReference type="OrthoDB" id="9777645at2"/>
<sequence>MPPRFSDIVEEARLSARALLDYSEGLFKPTVRLGVTGLSRAGKTVFITALVHGLTRGGRFPVFEAYTSGRIARAYLAPQPDDAVPRFAYENHVRTLIEERTWPSSTTDISELRLVIEYQRQNGADRTLTLDIVDYPGEWLLDLPLLNKSYEQWSAESLALSREPLRAKLATPWHAHLATLKPEAKEDEQAALTEARLFTDYLRACRDERFAMSLLPPGRFLMPGNLADTPALTFAPLDVPVDGSAPDGSLWAMMRRRYEAYKDVVVRPFFRDHFARLDRQIVLADALAAFNAGPEALHDLEAALAGILDCFRIGRGTILSALFRPRIDRILFAATKADHLHHQSHDRLEAVLRRIVAKAAERAEYAGAAIDVVALAAVRATREAQVARGRDRLPSILGTPAAGEVANGGTLDGETEVATFPGDLPDNPEELFNGGFRGLSSAGAEAADYRFLRFRPPKLERSGDAEPALPHIRLDRALQFLIGDKLQ</sequence>
<accession>A0A1H4WF41</accession>
<dbReference type="PANTHER" id="PTHR38605">
    <property type="entry name" value="ATPASE-RELATED"/>
    <property type="match status" value="1"/>
</dbReference>
<evidence type="ECO:0008006" key="3">
    <source>
        <dbReference type="Google" id="ProtNLM"/>
    </source>
</evidence>
<dbReference type="Proteomes" id="UP000198992">
    <property type="component" value="Unassembled WGS sequence"/>
</dbReference>
<gene>
    <name evidence="1" type="ORF">SAMN05444164_3080</name>
</gene>
<evidence type="ECO:0000313" key="1">
    <source>
        <dbReference type="EMBL" id="SEC91241.1"/>
    </source>
</evidence>
<dbReference type="AlphaFoldDB" id="A0A1H4WF41"/>
<reference evidence="1 2" key="1">
    <citation type="submission" date="2016-10" db="EMBL/GenBank/DDBJ databases">
        <authorList>
            <person name="de Groot N.N."/>
        </authorList>
    </citation>
    <scope>NUCLEOTIDE SEQUENCE [LARGE SCALE GENOMIC DNA]</scope>
    <source>
        <strain evidence="1 2">MT12</strain>
    </source>
</reference>
<dbReference type="EMBL" id="FNTH01000001">
    <property type="protein sequence ID" value="SEC91241.1"/>
    <property type="molecule type" value="Genomic_DNA"/>
</dbReference>
<dbReference type="PIRSF" id="PIRSF019381">
    <property type="entry name" value="YcjX"/>
    <property type="match status" value="1"/>
</dbReference>